<dbReference type="EMBL" id="JYDV01000010">
    <property type="protein sequence ID" value="KRZ43296.1"/>
    <property type="molecule type" value="Genomic_DNA"/>
</dbReference>
<organism evidence="2 4">
    <name type="scientific">Trichinella pseudospiralis</name>
    <name type="common">Parasitic roundworm</name>
    <dbReference type="NCBI Taxonomy" id="6337"/>
    <lineage>
        <taxon>Eukaryota</taxon>
        <taxon>Metazoa</taxon>
        <taxon>Ecdysozoa</taxon>
        <taxon>Nematoda</taxon>
        <taxon>Enoplea</taxon>
        <taxon>Dorylaimia</taxon>
        <taxon>Trichinellida</taxon>
        <taxon>Trichinellidae</taxon>
        <taxon>Trichinella</taxon>
    </lineage>
</organism>
<gene>
    <name evidence="1" type="ORF">T4A_1400</name>
    <name evidence="2" type="ORF">T4C_2537</name>
</gene>
<dbReference type="EMBL" id="JYDR01000011">
    <property type="protein sequence ID" value="KRY76465.1"/>
    <property type="molecule type" value="Genomic_DNA"/>
</dbReference>
<proteinExistence type="predicted"/>
<protein>
    <submittedName>
        <fullName evidence="2">Uncharacterized protein</fullName>
    </submittedName>
</protein>
<dbReference type="Proteomes" id="UP000054826">
    <property type="component" value="Unassembled WGS sequence"/>
</dbReference>
<sequence length="92" mass="10860">MYFFFLPLRIKLNKASTERPGKSVKFLKPTYYVLFLLMIYNLQSVENCIAFQLKKNSLHIELMAWLIQKQFLCNIVASFFNKDVGRLLHIAV</sequence>
<reference evidence="3 4" key="1">
    <citation type="submission" date="2015-01" db="EMBL/GenBank/DDBJ databases">
        <title>Evolution of Trichinella species and genotypes.</title>
        <authorList>
            <person name="Korhonen P.K."/>
            <person name="Edoardo P."/>
            <person name="Giuseppe L.R."/>
            <person name="Gasser R.B."/>
        </authorList>
    </citation>
    <scope>NUCLEOTIDE SEQUENCE [LARGE SCALE GENOMIC DNA]</scope>
    <source>
        <strain evidence="1">ISS13</strain>
        <strain evidence="2">ISS176</strain>
    </source>
</reference>
<dbReference type="Proteomes" id="UP000054632">
    <property type="component" value="Unassembled WGS sequence"/>
</dbReference>
<evidence type="ECO:0000313" key="3">
    <source>
        <dbReference type="Proteomes" id="UP000054632"/>
    </source>
</evidence>
<accession>A0A0V1K7U4</accession>
<name>A0A0V1K7U4_TRIPS</name>
<evidence type="ECO:0000313" key="1">
    <source>
        <dbReference type="EMBL" id="KRY76465.1"/>
    </source>
</evidence>
<evidence type="ECO:0000313" key="4">
    <source>
        <dbReference type="Proteomes" id="UP000054826"/>
    </source>
</evidence>
<dbReference type="AlphaFoldDB" id="A0A0V1K7U4"/>
<evidence type="ECO:0000313" key="2">
    <source>
        <dbReference type="EMBL" id="KRZ43296.1"/>
    </source>
</evidence>
<comment type="caution">
    <text evidence="2">The sequence shown here is derived from an EMBL/GenBank/DDBJ whole genome shotgun (WGS) entry which is preliminary data.</text>
</comment>